<dbReference type="EC" id="2.10.1.1" evidence="6"/>
<keyword evidence="6" id="KW-0460">Magnesium</keyword>
<keyword evidence="9" id="KW-1185">Reference proteome</keyword>
<dbReference type="Gene3D" id="2.40.340.10">
    <property type="entry name" value="MoeA, C-terminal, domain IV"/>
    <property type="match status" value="1"/>
</dbReference>
<dbReference type="NCBIfam" id="NF045515">
    <property type="entry name" value="Glp_gephyrin"/>
    <property type="match status" value="1"/>
</dbReference>
<comment type="cofactor">
    <cofactor evidence="6">
        <name>Mg(2+)</name>
        <dbReference type="ChEBI" id="CHEBI:18420"/>
    </cofactor>
</comment>
<dbReference type="PANTHER" id="PTHR10192">
    <property type="entry name" value="MOLYBDOPTERIN BIOSYNTHESIS PROTEIN"/>
    <property type="match status" value="1"/>
</dbReference>
<keyword evidence="6" id="KW-0479">Metal-binding</keyword>
<comment type="pathway">
    <text evidence="2 6">Cofactor biosynthesis; molybdopterin biosynthesis.</text>
</comment>
<dbReference type="SUPFAM" id="SSF63882">
    <property type="entry name" value="MoeA N-terminal region -like"/>
    <property type="match status" value="1"/>
</dbReference>
<gene>
    <name evidence="8" type="ORF">CK625_03895</name>
</gene>
<dbReference type="CDD" id="cd00887">
    <property type="entry name" value="MoeA"/>
    <property type="match status" value="1"/>
</dbReference>
<evidence type="ECO:0000256" key="5">
    <source>
        <dbReference type="ARBA" id="ARBA00047317"/>
    </source>
</evidence>
<dbReference type="SUPFAM" id="SSF53218">
    <property type="entry name" value="Molybdenum cofactor biosynthesis proteins"/>
    <property type="match status" value="1"/>
</dbReference>
<dbReference type="PANTHER" id="PTHR10192:SF5">
    <property type="entry name" value="GEPHYRIN"/>
    <property type="match status" value="1"/>
</dbReference>
<dbReference type="AlphaFoldDB" id="A0A2A2AJ61"/>
<dbReference type="InterPro" id="IPR005110">
    <property type="entry name" value="MoeA_linker/N"/>
</dbReference>
<evidence type="ECO:0000256" key="4">
    <source>
        <dbReference type="ARBA" id="ARBA00023150"/>
    </source>
</evidence>
<dbReference type="GO" id="GO:0005829">
    <property type="term" value="C:cytosol"/>
    <property type="evidence" value="ECO:0007669"/>
    <property type="project" value="TreeGrafter"/>
</dbReference>
<dbReference type="Pfam" id="PF00994">
    <property type="entry name" value="MoCF_biosynth"/>
    <property type="match status" value="1"/>
</dbReference>
<dbReference type="NCBIfam" id="TIGR00177">
    <property type="entry name" value="molyb_syn"/>
    <property type="match status" value="1"/>
</dbReference>
<dbReference type="InterPro" id="IPR038987">
    <property type="entry name" value="MoeA-like"/>
</dbReference>
<comment type="similarity">
    <text evidence="3 6">Belongs to the MoeA family.</text>
</comment>
<dbReference type="GO" id="GO:0046872">
    <property type="term" value="F:metal ion binding"/>
    <property type="evidence" value="ECO:0007669"/>
    <property type="project" value="UniProtKB-UniRule"/>
</dbReference>
<evidence type="ECO:0000313" key="9">
    <source>
        <dbReference type="Proteomes" id="UP000218054"/>
    </source>
</evidence>
<keyword evidence="6" id="KW-0500">Molybdenum</keyword>
<evidence type="ECO:0000313" key="8">
    <source>
        <dbReference type="EMBL" id="PAT38610.1"/>
    </source>
</evidence>
<dbReference type="GO" id="GO:0006777">
    <property type="term" value="P:Mo-molybdopterin cofactor biosynthetic process"/>
    <property type="evidence" value="ECO:0007669"/>
    <property type="project" value="UniProtKB-UniRule"/>
</dbReference>
<dbReference type="FunFam" id="3.40.980.10:FF:000001">
    <property type="entry name" value="Molybdopterin molybdenumtransferase"/>
    <property type="match status" value="1"/>
</dbReference>
<comment type="function">
    <text evidence="1 6">Catalyzes the insertion of molybdate into adenylated molybdopterin with the concomitant release of AMP.</text>
</comment>
<dbReference type="Gene3D" id="3.90.105.10">
    <property type="entry name" value="Molybdopterin biosynthesis moea protein, domain 2"/>
    <property type="match status" value="1"/>
</dbReference>
<protein>
    <recommendedName>
        <fullName evidence="6">Molybdopterin molybdenumtransferase</fullName>
        <ecNumber evidence="6">2.10.1.1</ecNumber>
    </recommendedName>
</protein>
<dbReference type="SMART" id="SM00852">
    <property type="entry name" value="MoCF_biosynth"/>
    <property type="match status" value="1"/>
</dbReference>
<dbReference type="RefSeq" id="WP_095538891.1">
    <property type="nucleotide sequence ID" value="NZ_NSJB01000001.1"/>
</dbReference>
<accession>A0A2A2AJ61</accession>
<evidence type="ECO:0000256" key="2">
    <source>
        <dbReference type="ARBA" id="ARBA00005046"/>
    </source>
</evidence>
<dbReference type="UniPathway" id="UPA00344"/>
<dbReference type="GO" id="GO:0061599">
    <property type="term" value="F:molybdopterin molybdotransferase activity"/>
    <property type="evidence" value="ECO:0007669"/>
    <property type="project" value="UniProtKB-UniRule"/>
</dbReference>
<evidence type="ECO:0000256" key="3">
    <source>
        <dbReference type="ARBA" id="ARBA00010763"/>
    </source>
</evidence>
<evidence type="ECO:0000256" key="1">
    <source>
        <dbReference type="ARBA" id="ARBA00002901"/>
    </source>
</evidence>
<evidence type="ECO:0000259" key="7">
    <source>
        <dbReference type="SMART" id="SM00852"/>
    </source>
</evidence>
<proteinExistence type="inferred from homology"/>
<comment type="caution">
    <text evidence="8">The sequence shown here is derived from an EMBL/GenBank/DDBJ whole genome shotgun (WGS) entry which is preliminary data.</text>
</comment>
<keyword evidence="4 6" id="KW-0501">Molybdenum cofactor biosynthesis</keyword>
<reference evidence="8 9" key="1">
    <citation type="submission" date="2017-08" db="EMBL/GenBank/DDBJ databases">
        <title>WGS of Clinical strains of the CDC Group NO-1 linked to zoonotic infections in humans.</title>
        <authorList>
            <person name="Bernier A.-M."/>
            <person name="Bernard K."/>
        </authorList>
    </citation>
    <scope>NUCLEOTIDE SEQUENCE [LARGE SCALE GENOMIC DNA]</scope>
    <source>
        <strain evidence="8 9">NML00-0135</strain>
    </source>
</reference>
<dbReference type="SUPFAM" id="SSF63867">
    <property type="entry name" value="MoeA C-terminal domain-like"/>
    <property type="match status" value="1"/>
</dbReference>
<dbReference type="Gene3D" id="2.170.190.11">
    <property type="entry name" value="Molybdopterin biosynthesis moea protein, domain 3"/>
    <property type="match status" value="1"/>
</dbReference>
<keyword evidence="6 8" id="KW-0808">Transferase</keyword>
<dbReference type="InterPro" id="IPR036425">
    <property type="entry name" value="MoaB/Mog-like_dom_sf"/>
</dbReference>
<feature type="domain" description="MoaB/Mog" evidence="7">
    <location>
        <begin position="181"/>
        <end position="330"/>
    </location>
</feature>
<dbReference type="Pfam" id="PF03453">
    <property type="entry name" value="MoeA_N"/>
    <property type="match status" value="1"/>
</dbReference>
<dbReference type="Gene3D" id="3.40.980.10">
    <property type="entry name" value="MoaB/Mog-like domain"/>
    <property type="match status" value="1"/>
</dbReference>
<dbReference type="InterPro" id="IPR036135">
    <property type="entry name" value="MoeA_linker/N_sf"/>
</dbReference>
<organism evidence="8 9">
    <name type="scientific">Vandammella animalimorsus</name>
    <dbReference type="NCBI Taxonomy" id="2029117"/>
    <lineage>
        <taxon>Bacteria</taxon>
        <taxon>Pseudomonadati</taxon>
        <taxon>Pseudomonadota</taxon>
        <taxon>Betaproteobacteria</taxon>
        <taxon>Burkholderiales</taxon>
        <taxon>Comamonadaceae</taxon>
        <taxon>Vandammella</taxon>
    </lineage>
</organism>
<dbReference type="EMBL" id="NSJB01000001">
    <property type="protein sequence ID" value="PAT38610.1"/>
    <property type="molecule type" value="Genomic_DNA"/>
</dbReference>
<sequence>MSKDLLDYHDALNTLLQTHQPMVRSETLPLAQLHGRILAEDLPVRLDVPNFDNSAMDGYAICGADHSSWQVVQRIAAGDSAQGPALQPGQAARIFTGAPIPAGAQAVLMQEHVTHDASQGAIALAPGQAIRPGQHIRRRAEELQAGATLLSHGARLNPATIGLLAIQGYAQAPVLAPLRVTVFSSGNELVQPGQPLQPGQIYDSNRVMLLSWLQALGFAAIDGGALPDALAATREALQRAAQRSDAILCSGGVSVGEEDHLKRALEQVGTLVQWRLFIKPGKPFTWGHIARSAQGGMDEDAPPCRVFMLPGNPVSSLVTFQQLALPALRRLSGLDAQRARPLQWQARANFNRSKPEARREFVRVRLEPGPQGWQATPLAQQGSNMLSGAAFANALAETAPGAQIAHGDALTVYPLFDTLFDIL</sequence>
<dbReference type="InterPro" id="IPR001453">
    <property type="entry name" value="MoaB/Mog_dom"/>
</dbReference>
<dbReference type="InterPro" id="IPR005111">
    <property type="entry name" value="MoeA_C_domain_IV"/>
</dbReference>
<dbReference type="InterPro" id="IPR036688">
    <property type="entry name" value="MoeA_C_domain_IV_sf"/>
</dbReference>
<comment type="catalytic activity">
    <reaction evidence="5">
        <text>adenylyl-molybdopterin + molybdate = Mo-molybdopterin + AMP + H(+)</text>
        <dbReference type="Rhea" id="RHEA:35047"/>
        <dbReference type="ChEBI" id="CHEBI:15378"/>
        <dbReference type="ChEBI" id="CHEBI:36264"/>
        <dbReference type="ChEBI" id="CHEBI:62727"/>
        <dbReference type="ChEBI" id="CHEBI:71302"/>
        <dbReference type="ChEBI" id="CHEBI:456215"/>
        <dbReference type="EC" id="2.10.1.1"/>
    </reaction>
</comment>
<dbReference type="Proteomes" id="UP000218054">
    <property type="component" value="Unassembled WGS sequence"/>
</dbReference>
<name>A0A2A2AJ61_9BURK</name>
<evidence type="ECO:0000256" key="6">
    <source>
        <dbReference type="RuleBase" id="RU365090"/>
    </source>
</evidence>
<dbReference type="Pfam" id="PF03454">
    <property type="entry name" value="MoeA_C"/>
    <property type="match status" value="1"/>
</dbReference>